<evidence type="ECO:0000256" key="9">
    <source>
        <dbReference type="ARBA" id="ARBA00023136"/>
    </source>
</evidence>
<dbReference type="SUPFAM" id="SSF56935">
    <property type="entry name" value="Porins"/>
    <property type="match status" value="1"/>
</dbReference>
<keyword evidence="6" id="KW-0408">Iron</keyword>
<comment type="similarity">
    <text evidence="11 12">Belongs to the TonB-dependent receptor family.</text>
</comment>
<comment type="subcellular location">
    <subcellularLocation>
        <location evidence="1 11">Cell outer membrane</location>
        <topology evidence="1 11">Multi-pass membrane protein</topology>
    </subcellularLocation>
</comment>
<name>A0A4R7P4R9_9GAMM</name>
<dbReference type="GO" id="GO:0009279">
    <property type="term" value="C:cell outer membrane"/>
    <property type="evidence" value="ECO:0007669"/>
    <property type="project" value="UniProtKB-SubCell"/>
</dbReference>
<evidence type="ECO:0000256" key="7">
    <source>
        <dbReference type="ARBA" id="ARBA00023065"/>
    </source>
</evidence>
<dbReference type="RefSeq" id="WP_133882325.1">
    <property type="nucleotide sequence ID" value="NZ_MWIN01000018.1"/>
</dbReference>
<evidence type="ECO:0000259" key="15">
    <source>
        <dbReference type="Pfam" id="PF07715"/>
    </source>
</evidence>
<feature type="domain" description="TonB-dependent receptor plug" evidence="15">
    <location>
        <begin position="46"/>
        <end position="151"/>
    </location>
</feature>
<evidence type="ECO:0000256" key="8">
    <source>
        <dbReference type="ARBA" id="ARBA00023077"/>
    </source>
</evidence>
<keyword evidence="3 11" id="KW-1134">Transmembrane beta strand</keyword>
<evidence type="ECO:0000256" key="13">
    <source>
        <dbReference type="SAM" id="SignalP"/>
    </source>
</evidence>
<accession>A0A4R7P4R9</accession>
<reference evidence="16 17" key="1">
    <citation type="submission" date="2019-03" db="EMBL/GenBank/DDBJ databases">
        <title>Genomic Encyclopedia of Type Strains, Phase IV (KMG-IV): sequencing the most valuable type-strain genomes for metagenomic binning, comparative biology and taxonomic classification.</title>
        <authorList>
            <person name="Goeker M."/>
        </authorList>
    </citation>
    <scope>NUCLEOTIDE SEQUENCE [LARGE SCALE GENOMIC DNA]</scope>
    <source>
        <strain evidence="16 17">DSM 26377</strain>
    </source>
</reference>
<keyword evidence="4" id="KW-0410">Iron transport</keyword>
<dbReference type="Gene3D" id="2.40.170.20">
    <property type="entry name" value="TonB-dependent receptor, beta-barrel domain"/>
    <property type="match status" value="2"/>
</dbReference>
<evidence type="ECO:0000256" key="6">
    <source>
        <dbReference type="ARBA" id="ARBA00023004"/>
    </source>
</evidence>
<evidence type="ECO:0000256" key="11">
    <source>
        <dbReference type="PROSITE-ProRule" id="PRU01360"/>
    </source>
</evidence>
<proteinExistence type="inferred from homology"/>
<dbReference type="PANTHER" id="PTHR32552">
    <property type="entry name" value="FERRICHROME IRON RECEPTOR-RELATED"/>
    <property type="match status" value="1"/>
</dbReference>
<protein>
    <submittedName>
        <fullName evidence="16">Outer membrane receptor protein involved in Fe transport</fullName>
    </submittedName>
</protein>
<dbReference type="EMBL" id="SOBT01000009">
    <property type="protein sequence ID" value="TDU28803.1"/>
    <property type="molecule type" value="Genomic_DNA"/>
</dbReference>
<evidence type="ECO:0000256" key="4">
    <source>
        <dbReference type="ARBA" id="ARBA00022496"/>
    </source>
</evidence>
<gene>
    <name evidence="16" type="ORF">DFR24_3183</name>
</gene>
<dbReference type="Pfam" id="PF07715">
    <property type="entry name" value="Plug"/>
    <property type="match status" value="1"/>
</dbReference>
<keyword evidence="10 11" id="KW-0998">Cell outer membrane</keyword>
<feature type="signal peptide" evidence="13">
    <location>
        <begin position="1"/>
        <end position="21"/>
    </location>
</feature>
<evidence type="ECO:0000256" key="12">
    <source>
        <dbReference type="RuleBase" id="RU003357"/>
    </source>
</evidence>
<evidence type="ECO:0000259" key="14">
    <source>
        <dbReference type="Pfam" id="PF00593"/>
    </source>
</evidence>
<evidence type="ECO:0000313" key="17">
    <source>
        <dbReference type="Proteomes" id="UP000295341"/>
    </source>
</evidence>
<evidence type="ECO:0000256" key="3">
    <source>
        <dbReference type="ARBA" id="ARBA00022452"/>
    </source>
</evidence>
<keyword evidence="5 11" id="KW-0812">Transmembrane</keyword>
<evidence type="ECO:0000256" key="5">
    <source>
        <dbReference type="ARBA" id="ARBA00022692"/>
    </source>
</evidence>
<feature type="chain" id="PRO_5020570407" evidence="13">
    <location>
        <begin position="22"/>
        <end position="795"/>
    </location>
</feature>
<dbReference type="InterPro" id="IPR012910">
    <property type="entry name" value="Plug_dom"/>
</dbReference>
<dbReference type="AlphaFoldDB" id="A0A4R7P4R9"/>
<dbReference type="InterPro" id="IPR000531">
    <property type="entry name" value="Beta-barrel_TonB"/>
</dbReference>
<evidence type="ECO:0000313" key="16">
    <source>
        <dbReference type="EMBL" id="TDU28803.1"/>
    </source>
</evidence>
<keyword evidence="8 12" id="KW-0798">TonB box</keyword>
<dbReference type="InterPro" id="IPR039426">
    <property type="entry name" value="TonB-dep_rcpt-like"/>
</dbReference>
<comment type="caution">
    <text evidence="16">The sequence shown here is derived from an EMBL/GenBank/DDBJ whole genome shotgun (WGS) entry which is preliminary data.</text>
</comment>
<keyword evidence="2 11" id="KW-0813">Transport</keyword>
<evidence type="ECO:0000256" key="2">
    <source>
        <dbReference type="ARBA" id="ARBA00022448"/>
    </source>
</evidence>
<keyword evidence="17" id="KW-1185">Reference proteome</keyword>
<feature type="domain" description="TonB-dependent receptor-like beta-barrel" evidence="14">
    <location>
        <begin position="446"/>
        <end position="753"/>
    </location>
</feature>
<evidence type="ECO:0000256" key="1">
    <source>
        <dbReference type="ARBA" id="ARBA00004571"/>
    </source>
</evidence>
<sequence length="795" mass="86103">MCAIACAALLGTGLAPSSLFAQDTADVPDEELPVIVVTAQKISQTQEQVPASLSLVSGETFRESGSTSFTDLQDYTANVAISLSGSAGTFGIRGLTTPDTNTAFDPSVGTVVDGVSYGRSNFLIGLFHDIDHVEVLRGPQGTLFGKNATAGLFNVTTNAPHREFSAGADVLASSFGTVSVRPMLNQPLGESAALRLSGNYEFGDGARLDNTFLDRNEDNTRQATTRARLRFLPSDDLTVDIGAFYSRQDAHFNIFQFTQATPEMLAMARTYDPRTETRLDDHNSANYPSREQANLGSLSTTLEYQAPSFLQLIDPTIVSITGWAQARTPHRDFDADFTAAPFLSDTLAKPSVYRQITQELRLAAHAPDLLGWGYGVTFVTGLYFFDSRFDTSDIFAVEDLGAAFSYITAANAGAMGQGLPPGTIGGLAGSLGAPLSTVLGLLDPITSPILGQSQSANVKLDQDAQAYAYFGQFEHRFLPDWALIGGLRWGVERKDGRASSLAEGVLVPLIADQENHDTRLSRIEHDLSPKVGFKWIPSKDLNAYLTWAQGYKSGGFNALPLTPRNLEYDAELAEGIEAGAKFRGELFGTPLRASLALFSTVFDDLQVSTFRNGGFVILNAARARSRGFEAEAFWMPLRGATLQASVGYAQARYLSYPDAPARADSGEQTQDLGGRPLAFAPRWTANLVPSMSLPLTDAFLTTFAVSASFRDKRYLDLDDDPRKRQSATTVLDLRVILQGYDSPWSLMLVGHNLTDERISDQAISQPLAPGNFVATRTDYGRYASLLLSWSFGEEP</sequence>
<dbReference type="Proteomes" id="UP000295341">
    <property type="component" value="Unassembled WGS sequence"/>
</dbReference>
<dbReference type="OrthoDB" id="7051185at2"/>
<keyword evidence="16" id="KW-0675">Receptor</keyword>
<evidence type="ECO:0000256" key="10">
    <source>
        <dbReference type="ARBA" id="ARBA00023237"/>
    </source>
</evidence>
<dbReference type="Pfam" id="PF00593">
    <property type="entry name" value="TonB_dep_Rec_b-barrel"/>
    <property type="match status" value="1"/>
</dbReference>
<organism evidence="16 17">
    <name type="scientific">Panacagrimonas perspica</name>
    <dbReference type="NCBI Taxonomy" id="381431"/>
    <lineage>
        <taxon>Bacteria</taxon>
        <taxon>Pseudomonadati</taxon>
        <taxon>Pseudomonadota</taxon>
        <taxon>Gammaproteobacteria</taxon>
        <taxon>Nevskiales</taxon>
        <taxon>Nevskiaceae</taxon>
        <taxon>Panacagrimonas</taxon>
    </lineage>
</organism>
<keyword evidence="13" id="KW-0732">Signal</keyword>
<dbReference type="PROSITE" id="PS52016">
    <property type="entry name" value="TONB_DEPENDENT_REC_3"/>
    <property type="match status" value="1"/>
</dbReference>
<dbReference type="PANTHER" id="PTHR32552:SF81">
    <property type="entry name" value="TONB-DEPENDENT OUTER MEMBRANE RECEPTOR"/>
    <property type="match status" value="1"/>
</dbReference>
<dbReference type="InterPro" id="IPR036942">
    <property type="entry name" value="Beta-barrel_TonB_sf"/>
</dbReference>
<keyword evidence="9 11" id="KW-0472">Membrane</keyword>
<keyword evidence="7" id="KW-0406">Ion transport</keyword>
<dbReference type="GO" id="GO:0006826">
    <property type="term" value="P:iron ion transport"/>
    <property type="evidence" value="ECO:0007669"/>
    <property type="project" value="UniProtKB-KW"/>
</dbReference>